<gene>
    <name evidence="1" type="ORF">COLAER_02385</name>
</gene>
<dbReference type="AlphaFoldDB" id="A4ED44"/>
<protein>
    <submittedName>
        <fullName evidence="1">Uncharacterized protein</fullName>
    </submittedName>
</protein>
<reference evidence="1 2" key="1">
    <citation type="submission" date="2007-01" db="EMBL/GenBank/DDBJ databases">
        <title>Draft genome sequence of Collinsella aerofaciens (ATCC 25986).</title>
        <authorList>
            <person name="Sudarsanam P."/>
            <person name="Ley R."/>
            <person name="Guruge J."/>
            <person name="Turnbaugh P.J."/>
            <person name="Mahowald M."/>
            <person name="Liep D."/>
            <person name="Gordon J."/>
        </authorList>
    </citation>
    <scope>NUCLEOTIDE SEQUENCE [LARGE SCALE GENOMIC DNA]</scope>
    <source>
        <strain evidence="2">ATCC 25986 / DSM 3979 / JCM 10188 / KCTC 3647 / NCTC 11838 / VPI 1003</strain>
    </source>
</reference>
<proteinExistence type="predicted"/>
<evidence type="ECO:0000313" key="1">
    <source>
        <dbReference type="EMBL" id="EBA38475.1"/>
    </source>
</evidence>
<dbReference type="Proteomes" id="UP000002979">
    <property type="component" value="Unassembled WGS sequence"/>
</dbReference>
<comment type="caution">
    <text evidence="1">The sequence shown here is derived from an EMBL/GenBank/DDBJ whole genome shotgun (WGS) entry which is preliminary data.</text>
</comment>
<organism evidence="1 2">
    <name type="scientific">Collinsella aerofaciens (strain ATCC 25986 / DSM 3979 / JCM 10188 / KCTC 3647 / NCTC 11838 / VPI 1003)</name>
    <dbReference type="NCBI Taxonomy" id="411903"/>
    <lineage>
        <taxon>Bacteria</taxon>
        <taxon>Bacillati</taxon>
        <taxon>Actinomycetota</taxon>
        <taxon>Coriobacteriia</taxon>
        <taxon>Coriobacteriales</taxon>
        <taxon>Coriobacteriaceae</taxon>
        <taxon>Collinsella</taxon>
    </lineage>
</organism>
<accession>A4ED44</accession>
<reference evidence="1 2" key="2">
    <citation type="submission" date="2007-04" db="EMBL/GenBank/DDBJ databases">
        <authorList>
            <person name="Fulton L."/>
            <person name="Clifton S."/>
            <person name="Fulton B."/>
            <person name="Xu J."/>
            <person name="Minx P."/>
            <person name="Mardis E.R."/>
            <person name="Wilson R.K."/>
        </authorList>
    </citation>
    <scope>NUCLEOTIDE SEQUENCE [LARGE SCALE GENOMIC DNA]</scope>
    <source>
        <strain evidence="2">ATCC 25986 / DSM 3979 / JCM 10188 / KCTC 3647 / NCTC 11838 / VPI 1003</strain>
    </source>
</reference>
<name>A4ED44_COLAA</name>
<evidence type="ECO:0000313" key="2">
    <source>
        <dbReference type="Proteomes" id="UP000002979"/>
    </source>
</evidence>
<dbReference type="EMBL" id="AAVN02000017">
    <property type="protein sequence ID" value="EBA38475.1"/>
    <property type="molecule type" value="Genomic_DNA"/>
</dbReference>
<sequence>MKSEMKNETPARVVLTFARAKFESDENQDDEILSCAV</sequence>